<evidence type="ECO:0000259" key="7">
    <source>
        <dbReference type="Pfam" id="PF04932"/>
    </source>
</evidence>
<keyword evidence="3 6" id="KW-1133">Transmembrane helix</keyword>
<feature type="transmembrane region" description="Helical" evidence="6">
    <location>
        <begin position="417"/>
        <end position="435"/>
    </location>
</feature>
<gene>
    <name evidence="9" type="ORF">S2091_4295</name>
</gene>
<feature type="domain" description="Virulence factor membrane-bound polymerase C-terminal" evidence="8">
    <location>
        <begin position="369"/>
        <end position="551"/>
    </location>
</feature>
<comment type="caution">
    <text evidence="9">The sequence shown here is derived from an EMBL/GenBank/DDBJ whole genome shotgun (WGS) entry which is preliminary data.</text>
</comment>
<feature type="region of interest" description="Disordered" evidence="5">
    <location>
        <begin position="560"/>
        <end position="582"/>
    </location>
</feature>
<feature type="transmembrane region" description="Helical" evidence="6">
    <location>
        <begin position="242"/>
        <end position="262"/>
    </location>
</feature>
<comment type="subcellular location">
    <subcellularLocation>
        <location evidence="1">Membrane</location>
        <topology evidence="1">Multi-pass membrane protein</topology>
    </subcellularLocation>
</comment>
<keyword evidence="10" id="KW-1185">Reference proteome</keyword>
<dbReference type="GO" id="GO:0016020">
    <property type="term" value="C:membrane"/>
    <property type="evidence" value="ECO:0007669"/>
    <property type="project" value="UniProtKB-SubCell"/>
</dbReference>
<feature type="transmembrane region" description="Helical" evidence="6">
    <location>
        <begin position="120"/>
        <end position="144"/>
    </location>
</feature>
<evidence type="ECO:0000256" key="3">
    <source>
        <dbReference type="ARBA" id="ARBA00022989"/>
    </source>
</evidence>
<dbReference type="PANTHER" id="PTHR37422:SF21">
    <property type="entry name" value="EXOQ-LIKE PROTEIN"/>
    <property type="match status" value="1"/>
</dbReference>
<dbReference type="InterPro" id="IPR007016">
    <property type="entry name" value="O-antigen_ligase-rel_domated"/>
</dbReference>
<evidence type="ECO:0000256" key="2">
    <source>
        <dbReference type="ARBA" id="ARBA00022692"/>
    </source>
</evidence>
<feature type="compositionally biased region" description="Basic and acidic residues" evidence="5">
    <location>
        <begin position="560"/>
        <end position="575"/>
    </location>
</feature>
<dbReference type="Pfam" id="PF04932">
    <property type="entry name" value="Wzy_C"/>
    <property type="match status" value="1"/>
</dbReference>
<evidence type="ECO:0000259" key="8">
    <source>
        <dbReference type="Pfam" id="PF11846"/>
    </source>
</evidence>
<feature type="transmembrane region" description="Helical" evidence="6">
    <location>
        <begin position="199"/>
        <end position="222"/>
    </location>
</feature>
<keyword evidence="2 6" id="KW-0812">Transmembrane</keyword>
<dbReference type="OrthoDB" id="4448at2"/>
<feature type="transmembrane region" description="Helical" evidence="6">
    <location>
        <begin position="337"/>
        <end position="354"/>
    </location>
</feature>
<dbReference type="AlphaFoldDB" id="A0A2S9GTF0"/>
<feature type="transmembrane region" description="Helical" evidence="6">
    <location>
        <begin position="7"/>
        <end position="28"/>
    </location>
</feature>
<evidence type="ECO:0000256" key="1">
    <source>
        <dbReference type="ARBA" id="ARBA00004141"/>
    </source>
</evidence>
<evidence type="ECO:0000313" key="9">
    <source>
        <dbReference type="EMBL" id="PRC90999.1"/>
    </source>
</evidence>
<evidence type="ECO:0000256" key="4">
    <source>
        <dbReference type="ARBA" id="ARBA00023136"/>
    </source>
</evidence>
<dbReference type="InterPro" id="IPR051533">
    <property type="entry name" value="WaaL-like"/>
</dbReference>
<dbReference type="Pfam" id="PF11846">
    <property type="entry name" value="Wzy_C_2"/>
    <property type="match status" value="1"/>
</dbReference>
<accession>A0A2S9GTF0</accession>
<dbReference type="InterPro" id="IPR021797">
    <property type="entry name" value="Wzy_C_2"/>
</dbReference>
<evidence type="ECO:0000256" key="6">
    <source>
        <dbReference type="SAM" id="Phobius"/>
    </source>
</evidence>
<feature type="transmembrane region" description="Helical" evidence="6">
    <location>
        <begin position="283"/>
        <end position="306"/>
    </location>
</feature>
<proteinExistence type="predicted"/>
<dbReference type="GO" id="GO:0016874">
    <property type="term" value="F:ligase activity"/>
    <property type="evidence" value="ECO:0007669"/>
    <property type="project" value="UniProtKB-KW"/>
</dbReference>
<sequence length="582" mass="66483">MLNNKQLNYVIGIFAFFLFCSYIHPFHIHPYRNYYHDALTITALVFGIGFLSFSPKLTIQIPSAVFLPIGMIIIIALQTWNGFLLMPMDSFFPIVELFCFILAIIFGATLVRHLQGMEKLCFAFSCVFVVTSLLSVVFQHIQIAGLNAMPFVMPTNVNGIVSRLYANLAQPNLLALLMCFSLASVWWMYQSSRLNKSMAISIVMIVLWGLTLTQSRIAWIILPLFVLACWFHPRDCKLVDRHVLVFLLFLFALMVVFAPSFLSYVGYHSFETAAQRAGHNERLILWHQAWVMSLMHPWFGVGWLQFGQYQVALSPLFEPVGMSDYAHNFVLNLAAELGWPATLLIVASTVYWFYVSCLKYWRNVHIRYLSLMFCAVAVHSMVEFPLWNAYILIPFGVMVGAAHGSNLGGLQFGCVRSWIISFFVAALLAIGAVSWDYHRVVDGFQALYWEQMGSTKGKGGTDKPEFTLFPQFYDYFRIDKIKIYTGMPAQDITFLEKMSLSFGFPPVLERLALAYALNQRATEALQVMTANQRLNQNYYPKSYALWAKYAEQDPRNFSEIFKRMPKPDSANKPETESTSSKK</sequence>
<keyword evidence="9" id="KW-0436">Ligase</keyword>
<organism evidence="9 10">
    <name type="scientific">Solimicrobium silvestre</name>
    <dbReference type="NCBI Taxonomy" id="2099400"/>
    <lineage>
        <taxon>Bacteria</taxon>
        <taxon>Pseudomonadati</taxon>
        <taxon>Pseudomonadota</taxon>
        <taxon>Betaproteobacteria</taxon>
        <taxon>Burkholderiales</taxon>
        <taxon>Oxalobacteraceae</taxon>
        <taxon>Solimicrobium</taxon>
    </lineage>
</organism>
<dbReference type="EMBL" id="PUGF01000031">
    <property type="protein sequence ID" value="PRC90999.1"/>
    <property type="molecule type" value="Genomic_DNA"/>
</dbReference>
<dbReference type="Proteomes" id="UP000237839">
    <property type="component" value="Unassembled WGS sequence"/>
</dbReference>
<feature type="transmembrane region" description="Helical" evidence="6">
    <location>
        <begin position="65"/>
        <end position="85"/>
    </location>
</feature>
<reference evidence="9 10" key="1">
    <citation type="submission" date="2018-02" db="EMBL/GenBank/DDBJ databases">
        <title>Solimicrobium silvestre gen. nov., sp. nov., isolated from alpine forest soil.</title>
        <authorList>
            <person name="Margesin R."/>
            <person name="Albuquerque L."/>
            <person name="Zhang D.-C."/>
            <person name="Froufe H.J.C."/>
            <person name="Severino R."/>
            <person name="Roxo I."/>
            <person name="Egas C."/>
            <person name="Da Costa M.S."/>
        </authorList>
    </citation>
    <scope>NUCLEOTIDE SEQUENCE [LARGE SCALE GENOMIC DNA]</scope>
    <source>
        <strain evidence="9 10">S20-91</strain>
    </source>
</reference>
<dbReference type="RefSeq" id="WP_105534025.1">
    <property type="nucleotide sequence ID" value="NZ_PUGF01000031.1"/>
</dbReference>
<evidence type="ECO:0000256" key="5">
    <source>
        <dbReference type="SAM" id="MobiDB-lite"/>
    </source>
</evidence>
<dbReference type="PANTHER" id="PTHR37422">
    <property type="entry name" value="TEICHURONIC ACID BIOSYNTHESIS PROTEIN TUAE"/>
    <property type="match status" value="1"/>
</dbReference>
<feature type="transmembrane region" description="Helical" evidence="6">
    <location>
        <begin position="34"/>
        <end position="53"/>
    </location>
</feature>
<protein>
    <submittedName>
        <fullName evidence="9">O-antigen ligase like membrane protein</fullName>
    </submittedName>
</protein>
<evidence type="ECO:0000313" key="10">
    <source>
        <dbReference type="Proteomes" id="UP000237839"/>
    </source>
</evidence>
<name>A0A2S9GTF0_9BURK</name>
<feature type="transmembrane region" description="Helical" evidence="6">
    <location>
        <begin position="164"/>
        <end position="187"/>
    </location>
</feature>
<feature type="transmembrane region" description="Helical" evidence="6">
    <location>
        <begin position="91"/>
        <end position="111"/>
    </location>
</feature>
<keyword evidence="4 6" id="KW-0472">Membrane</keyword>
<feature type="domain" description="O-antigen ligase-related" evidence="7">
    <location>
        <begin position="203"/>
        <end position="345"/>
    </location>
</feature>